<reference evidence="2" key="1">
    <citation type="submission" date="2016-10" db="EMBL/GenBank/DDBJ databases">
        <authorList>
            <person name="Varghese N."/>
            <person name="Submissions S."/>
        </authorList>
    </citation>
    <scope>NUCLEOTIDE SEQUENCE [LARGE SCALE GENOMIC DNA]</scope>
    <source>
        <strain evidence="2">DSM 45245</strain>
    </source>
</reference>
<proteinExistence type="predicted"/>
<organism evidence="1 2">
    <name type="scientific">Micromonospora pattaloongensis</name>
    <dbReference type="NCBI Taxonomy" id="405436"/>
    <lineage>
        <taxon>Bacteria</taxon>
        <taxon>Bacillati</taxon>
        <taxon>Actinomycetota</taxon>
        <taxon>Actinomycetes</taxon>
        <taxon>Micromonosporales</taxon>
        <taxon>Micromonosporaceae</taxon>
        <taxon>Micromonospora</taxon>
    </lineage>
</organism>
<evidence type="ECO:0000313" key="1">
    <source>
        <dbReference type="EMBL" id="SDY41256.1"/>
    </source>
</evidence>
<dbReference type="EMBL" id="FNPH01000002">
    <property type="protein sequence ID" value="SDY41256.1"/>
    <property type="molecule type" value="Genomic_DNA"/>
</dbReference>
<protein>
    <recommendedName>
        <fullName evidence="3">Transposase</fullName>
    </recommendedName>
</protein>
<keyword evidence="2" id="KW-1185">Reference proteome</keyword>
<dbReference type="AlphaFoldDB" id="A0A1H3JMW1"/>
<gene>
    <name evidence="1" type="ORF">SAMN05444365_102186</name>
</gene>
<sequence length="41" mass="4775">MWQVPRRSGTNRLTRNRAVATRFDKLAVRYQATLQVSAINE</sequence>
<dbReference type="Proteomes" id="UP000242415">
    <property type="component" value="Unassembled WGS sequence"/>
</dbReference>
<evidence type="ECO:0000313" key="2">
    <source>
        <dbReference type="Proteomes" id="UP000242415"/>
    </source>
</evidence>
<evidence type="ECO:0008006" key="3">
    <source>
        <dbReference type="Google" id="ProtNLM"/>
    </source>
</evidence>
<accession>A0A1H3JMW1</accession>
<name>A0A1H3JMW1_9ACTN</name>